<evidence type="ECO:0000313" key="2">
    <source>
        <dbReference type="Proteomes" id="UP000541425"/>
    </source>
</evidence>
<evidence type="ECO:0000313" key="1">
    <source>
        <dbReference type="EMBL" id="MBB3701894.1"/>
    </source>
</evidence>
<comment type="caution">
    <text evidence="1">The sequence shown here is derived from an EMBL/GenBank/DDBJ whole genome shotgun (WGS) entry which is preliminary data.</text>
</comment>
<dbReference type="AlphaFoldDB" id="A0A7W5UD86"/>
<sequence>MSGTSVCVAGKPVIDVIFSQPEKASLSIEVTVLGMTIFPAKALQSLKVLSSIFVTPSGMEIEVSPVLWNAPFPMVLTVEGILKDVNLSQLLTKPSGMQVTPSGKDIDIRLSQLEKAALDDSEIAIGFKNVTEVKLVPIKELAPSSLKLCGKVKEPVILGL</sequence>
<dbReference type="Proteomes" id="UP000541425">
    <property type="component" value="Unassembled WGS sequence"/>
</dbReference>
<gene>
    <name evidence="1" type="ORF">FHS60_000336</name>
</gene>
<protein>
    <submittedName>
        <fullName evidence="1">Uncharacterized protein</fullName>
    </submittedName>
</protein>
<proteinExistence type="predicted"/>
<dbReference type="EMBL" id="JACICA010000001">
    <property type="protein sequence ID" value="MBB3701894.1"/>
    <property type="molecule type" value="Genomic_DNA"/>
</dbReference>
<reference evidence="1 2" key="1">
    <citation type="submission" date="2020-08" db="EMBL/GenBank/DDBJ databases">
        <title>Genomic Encyclopedia of Type Strains, Phase IV (KMG-IV): sequencing the most valuable type-strain genomes for metagenomic binning, comparative biology and taxonomic classification.</title>
        <authorList>
            <person name="Goeker M."/>
        </authorList>
    </citation>
    <scope>NUCLEOTIDE SEQUENCE [LARGE SCALE GENOMIC DNA]</scope>
    <source>
        <strain evidence="1 2">DSM 22548</strain>
    </source>
</reference>
<accession>A0A7W5UD86</accession>
<name>A0A7W5UD86_9BACT</name>
<organism evidence="1 2">
    <name type="scientific">Alloprevotella rava</name>
    <dbReference type="NCBI Taxonomy" id="671218"/>
    <lineage>
        <taxon>Bacteria</taxon>
        <taxon>Pseudomonadati</taxon>
        <taxon>Bacteroidota</taxon>
        <taxon>Bacteroidia</taxon>
        <taxon>Bacteroidales</taxon>
        <taxon>Prevotellaceae</taxon>
        <taxon>Alloprevotella</taxon>
    </lineage>
</organism>